<evidence type="ECO:0000256" key="1">
    <source>
        <dbReference type="SAM" id="SignalP"/>
    </source>
</evidence>
<feature type="signal peptide" evidence="1">
    <location>
        <begin position="1"/>
        <end position="29"/>
    </location>
</feature>
<keyword evidence="1" id="KW-0732">Signal</keyword>
<dbReference type="AlphaFoldDB" id="A0AAU0MX15"/>
<dbReference type="EMBL" id="CP137555">
    <property type="protein sequence ID" value="WOX05049.1"/>
    <property type="molecule type" value="Genomic_DNA"/>
</dbReference>
<gene>
    <name evidence="2" type="ORF">R5R33_15070</name>
</gene>
<evidence type="ECO:0000313" key="3">
    <source>
        <dbReference type="Proteomes" id="UP001302477"/>
    </source>
</evidence>
<dbReference type="KEGG" id="mpaf:R5R33_15070"/>
<sequence>MKIKLALSFFLGCCCTFLLFLFMTGLVDAQGKGAEADNEYGALNEGVVCDFPLVPEVTLVEEKCTCWYLGDGKGFQGLGAGCNALSMTEETFGKLPKCSAR</sequence>
<proteinExistence type="predicted"/>
<reference evidence="2 3" key="1">
    <citation type="submission" date="2023-10" db="EMBL/GenBank/DDBJ databases">
        <title>Description of Microbulbifer bruguierae sp. nov., isolated from the sediments of mangrove plant Bruguiera sexangula and comparative genomic analyses of the genus Microbulbifer.</title>
        <authorList>
            <person name="Long M."/>
        </authorList>
    </citation>
    <scope>NUCLEOTIDE SEQUENCE [LARGE SCALE GENOMIC DNA]</scope>
    <source>
        <strain evidence="2 3">SPO729</strain>
    </source>
</reference>
<keyword evidence="3" id="KW-1185">Reference proteome</keyword>
<feature type="chain" id="PRO_5043434589" evidence="1">
    <location>
        <begin position="30"/>
        <end position="101"/>
    </location>
</feature>
<accession>A0AAU0MX15</accession>
<protein>
    <submittedName>
        <fullName evidence="2">Uncharacterized protein</fullName>
    </submittedName>
</protein>
<name>A0AAU0MX15_9GAMM</name>
<dbReference type="RefSeq" id="WP_318953523.1">
    <property type="nucleotide sequence ID" value="NZ_CP137555.1"/>
</dbReference>
<organism evidence="2 3">
    <name type="scientific">Microbulbifer pacificus</name>
    <dbReference type="NCBI Taxonomy" id="407164"/>
    <lineage>
        <taxon>Bacteria</taxon>
        <taxon>Pseudomonadati</taxon>
        <taxon>Pseudomonadota</taxon>
        <taxon>Gammaproteobacteria</taxon>
        <taxon>Cellvibrionales</taxon>
        <taxon>Microbulbiferaceae</taxon>
        <taxon>Microbulbifer</taxon>
    </lineage>
</organism>
<evidence type="ECO:0000313" key="2">
    <source>
        <dbReference type="EMBL" id="WOX05049.1"/>
    </source>
</evidence>
<dbReference type="Proteomes" id="UP001302477">
    <property type="component" value="Chromosome"/>
</dbReference>